<dbReference type="EMBL" id="LQYS01000096">
    <property type="protein sequence ID" value="KYD09627.1"/>
    <property type="molecule type" value="Genomic_DNA"/>
</dbReference>
<protein>
    <submittedName>
        <fullName evidence="1">Uncharacterized protein</fullName>
    </submittedName>
</protein>
<accession>A0A150LBC3</accession>
<comment type="caution">
    <text evidence="1">The sequence shown here is derived from an EMBL/GenBank/DDBJ whole genome shotgun (WGS) entry which is preliminary data.</text>
</comment>
<dbReference type="Proteomes" id="UP000075455">
    <property type="component" value="Unassembled WGS sequence"/>
</dbReference>
<evidence type="ECO:0000313" key="1">
    <source>
        <dbReference type="EMBL" id="KYD09627.1"/>
    </source>
</evidence>
<evidence type="ECO:0000313" key="2">
    <source>
        <dbReference type="Proteomes" id="UP000075455"/>
    </source>
</evidence>
<sequence length="49" mass="5564">MVRLQDGKSNFWTLPHGGSEKGRNPFVSFAKILLNIMIHLGEVKKKKVI</sequence>
<name>A0A150LBC3_9BACL</name>
<gene>
    <name evidence="1" type="ORF">B4119_2065</name>
</gene>
<reference evidence="1 2" key="1">
    <citation type="submission" date="2016-01" db="EMBL/GenBank/DDBJ databases">
        <title>Draft Genome Sequences of Seven Thermophilic Sporeformers Isolated from Foods.</title>
        <authorList>
            <person name="Berendsen E.M."/>
            <person name="Wells-Bennik M.H."/>
            <person name="Krawcyk A.O."/>
            <person name="De Jong A."/>
            <person name="Holsappel S."/>
            <person name="Eijlander R.T."/>
            <person name="Kuipers O.P."/>
        </authorList>
    </citation>
    <scope>NUCLEOTIDE SEQUENCE [LARGE SCALE GENOMIC DNA]</scope>
    <source>
        <strain evidence="1 2">B4119</strain>
    </source>
</reference>
<proteinExistence type="predicted"/>
<organism evidence="1 2">
    <name type="scientific">Saccharococcus caldoxylosilyticus</name>
    <dbReference type="NCBI Taxonomy" id="81408"/>
    <lineage>
        <taxon>Bacteria</taxon>
        <taxon>Bacillati</taxon>
        <taxon>Bacillota</taxon>
        <taxon>Bacilli</taxon>
        <taxon>Bacillales</taxon>
        <taxon>Anoxybacillaceae</taxon>
        <taxon>Saccharococcus</taxon>
    </lineage>
</organism>
<dbReference type="AlphaFoldDB" id="A0A150LBC3"/>